<dbReference type="STRING" id="1770058.A3840_09605"/>
<sequence length="234" mass="26444">MVRVTAVRGVFDALKADIQTNYKIGDHLPNERLYAERFAVSRNTVREALIFLEAYGFVEKTQRGPRVTTPDLTVAFDIVEGAFDRSLETCRDMIEFRRGIDLALMPSVVKRISDEQIAELKQHLMRMRGALTVHQGAEADYAFHKVLVDASSNIVIGKLFTALRPIIVFYQEIGKQRPHHDVRSLENHQEIVDALEARSLEKVTAAFVEHYALSEASLAEALSEHEAIKVTEPE</sequence>
<dbReference type="InterPro" id="IPR000524">
    <property type="entry name" value="Tscrpt_reg_HTH_GntR"/>
</dbReference>
<dbReference type="GO" id="GO:0003700">
    <property type="term" value="F:DNA-binding transcription factor activity"/>
    <property type="evidence" value="ECO:0007669"/>
    <property type="project" value="InterPro"/>
</dbReference>
<dbReference type="PANTHER" id="PTHR43537">
    <property type="entry name" value="TRANSCRIPTIONAL REGULATOR, GNTR FAMILY"/>
    <property type="match status" value="1"/>
</dbReference>
<keyword evidence="6" id="KW-1185">Reference proteome</keyword>
<dbReference type="Proteomes" id="UP000078389">
    <property type="component" value="Unassembled WGS sequence"/>
</dbReference>
<feature type="domain" description="HTH gntR-type" evidence="4">
    <location>
        <begin position="4"/>
        <end position="70"/>
    </location>
</feature>
<comment type="caution">
    <text evidence="5">The sequence shown here is derived from an EMBL/GenBank/DDBJ whole genome shotgun (WGS) entry which is preliminary data.</text>
</comment>
<accession>A0A178I057</accession>
<evidence type="ECO:0000256" key="3">
    <source>
        <dbReference type="ARBA" id="ARBA00023163"/>
    </source>
</evidence>
<dbReference type="SUPFAM" id="SSF46785">
    <property type="entry name" value="Winged helix' DNA-binding domain"/>
    <property type="match status" value="1"/>
</dbReference>
<evidence type="ECO:0000256" key="2">
    <source>
        <dbReference type="ARBA" id="ARBA00023125"/>
    </source>
</evidence>
<dbReference type="EMBL" id="LVVY01000081">
    <property type="protein sequence ID" value="OAM77588.1"/>
    <property type="molecule type" value="Genomic_DNA"/>
</dbReference>
<dbReference type="InterPro" id="IPR036390">
    <property type="entry name" value="WH_DNA-bd_sf"/>
</dbReference>
<evidence type="ECO:0000256" key="1">
    <source>
        <dbReference type="ARBA" id="ARBA00023015"/>
    </source>
</evidence>
<proteinExistence type="predicted"/>
<dbReference type="Gene3D" id="1.10.10.10">
    <property type="entry name" value="Winged helix-like DNA-binding domain superfamily/Winged helix DNA-binding domain"/>
    <property type="match status" value="1"/>
</dbReference>
<dbReference type="Pfam" id="PF07729">
    <property type="entry name" value="FCD"/>
    <property type="match status" value="1"/>
</dbReference>
<evidence type="ECO:0000259" key="4">
    <source>
        <dbReference type="PROSITE" id="PS50949"/>
    </source>
</evidence>
<keyword evidence="3" id="KW-0804">Transcription</keyword>
<dbReference type="OrthoDB" id="9028214at2"/>
<dbReference type="PANTHER" id="PTHR43537:SF24">
    <property type="entry name" value="GLUCONATE OPERON TRANSCRIPTIONAL REPRESSOR"/>
    <property type="match status" value="1"/>
</dbReference>
<dbReference type="InterPro" id="IPR008920">
    <property type="entry name" value="TF_FadR/GntR_C"/>
</dbReference>
<protein>
    <recommendedName>
        <fullName evidence="4">HTH gntR-type domain-containing protein</fullName>
    </recommendedName>
</protein>
<reference evidence="5 6" key="1">
    <citation type="submission" date="2016-03" db="EMBL/GenBank/DDBJ databases">
        <title>Genome sequencing of Devosia sp. S37.</title>
        <authorList>
            <person name="Mohd Nor M."/>
        </authorList>
    </citation>
    <scope>NUCLEOTIDE SEQUENCE [LARGE SCALE GENOMIC DNA]</scope>
    <source>
        <strain evidence="5 6">S37</strain>
    </source>
</reference>
<gene>
    <name evidence="5" type="ORF">A3840_09605</name>
</gene>
<evidence type="ECO:0000313" key="6">
    <source>
        <dbReference type="Proteomes" id="UP000078389"/>
    </source>
</evidence>
<dbReference type="SMART" id="SM00895">
    <property type="entry name" value="FCD"/>
    <property type="match status" value="1"/>
</dbReference>
<keyword evidence="2" id="KW-0238">DNA-binding</keyword>
<dbReference type="AlphaFoldDB" id="A0A178I057"/>
<dbReference type="PROSITE" id="PS50949">
    <property type="entry name" value="HTH_GNTR"/>
    <property type="match status" value="1"/>
</dbReference>
<organism evidence="5 6">
    <name type="scientific">Devosia elaeis</name>
    <dbReference type="NCBI Taxonomy" id="1770058"/>
    <lineage>
        <taxon>Bacteria</taxon>
        <taxon>Pseudomonadati</taxon>
        <taxon>Pseudomonadota</taxon>
        <taxon>Alphaproteobacteria</taxon>
        <taxon>Hyphomicrobiales</taxon>
        <taxon>Devosiaceae</taxon>
        <taxon>Devosia</taxon>
    </lineage>
</organism>
<dbReference type="GO" id="GO:0003677">
    <property type="term" value="F:DNA binding"/>
    <property type="evidence" value="ECO:0007669"/>
    <property type="project" value="UniProtKB-KW"/>
</dbReference>
<dbReference type="CDD" id="cd07377">
    <property type="entry name" value="WHTH_GntR"/>
    <property type="match status" value="1"/>
</dbReference>
<dbReference type="InterPro" id="IPR036388">
    <property type="entry name" value="WH-like_DNA-bd_sf"/>
</dbReference>
<name>A0A178I057_9HYPH</name>
<dbReference type="SMART" id="SM00345">
    <property type="entry name" value="HTH_GNTR"/>
    <property type="match status" value="1"/>
</dbReference>
<dbReference type="Gene3D" id="1.20.120.530">
    <property type="entry name" value="GntR ligand-binding domain-like"/>
    <property type="match status" value="1"/>
</dbReference>
<dbReference type="InterPro" id="IPR011711">
    <property type="entry name" value="GntR_C"/>
</dbReference>
<dbReference type="RefSeq" id="WP_067455448.1">
    <property type="nucleotide sequence ID" value="NZ_LVVY01000081.1"/>
</dbReference>
<evidence type="ECO:0000313" key="5">
    <source>
        <dbReference type="EMBL" id="OAM77588.1"/>
    </source>
</evidence>
<dbReference type="PRINTS" id="PR00035">
    <property type="entry name" value="HTHGNTR"/>
</dbReference>
<dbReference type="Pfam" id="PF00392">
    <property type="entry name" value="GntR"/>
    <property type="match status" value="1"/>
</dbReference>
<dbReference type="SUPFAM" id="SSF48008">
    <property type="entry name" value="GntR ligand-binding domain-like"/>
    <property type="match status" value="1"/>
</dbReference>
<keyword evidence="1" id="KW-0805">Transcription regulation</keyword>